<dbReference type="InterPro" id="IPR035965">
    <property type="entry name" value="PAS-like_dom_sf"/>
</dbReference>
<evidence type="ECO:0000256" key="5">
    <source>
        <dbReference type="ARBA" id="ARBA00022553"/>
    </source>
</evidence>
<feature type="transmembrane region" description="Helical" evidence="14">
    <location>
        <begin position="61"/>
        <end position="79"/>
    </location>
</feature>
<evidence type="ECO:0000256" key="8">
    <source>
        <dbReference type="ARBA" id="ARBA00022840"/>
    </source>
</evidence>
<dbReference type="Gene3D" id="1.20.120.160">
    <property type="entry name" value="HPT domain"/>
    <property type="match status" value="1"/>
</dbReference>
<dbReference type="InterPro" id="IPR003594">
    <property type="entry name" value="HATPase_dom"/>
</dbReference>
<reference evidence="20 21" key="1">
    <citation type="submission" date="2023-07" db="EMBL/GenBank/DDBJ databases">
        <title>Sorghum-associated microbial communities from plants grown in Nebraska, USA.</title>
        <authorList>
            <person name="Schachtman D."/>
        </authorList>
    </citation>
    <scope>NUCLEOTIDE SEQUENCE [LARGE SCALE GENOMIC DNA]</scope>
    <source>
        <strain evidence="20 21">BE308</strain>
    </source>
</reference>
<dbReference type="CDD" id="cd17546">
    <property type="entry name" value="REC_hyHK_CKI1_RcsC-like"/>
    <property type="match status" value="1"/>
</dbReference>
<keyword evidence="21" id="KW-1185">Reference proteome</keyword>
<dbReference type="InterPro" id="IPR000700">
    <property type="entry name" value="PAS-assoc_C"/>
</dbReference>
<feature type="transmembrane region" description="Helical" evidence="14">
    <location>
        <begin position="560"/>
        <end position="580"/>
    </location>
</feature>
<evidence type="ECO:0000256" key="3">
    <source>
        <dbReference type="ARBA" id="ARBA00012438"/>
    </source>
</evidence>
<dbReference type="PRINTS" id="PR00344">
    <property type="entry name" value="BCTRLSENSOR"/>
</dbReference>
<accession>A0ABU1ZJ80</accession>
<keyword evidence="11 14" id="KW-0472">Membrane</keyword>
<dbReference type="SMART" id="SM00448">
    <property type="entry name" value="REC"/>
    <property type="match status" value="1"/>
</dbReference>
<evidence type="ECO:0000256" key="12">
    <source>
        <dbReference type="PROSITE-ProRule" id="PRU00110"/>
    </source>
</evidence>
<dbReference type="PANTHER" id="PTHR45339">
    <property type="entry name" value="HYBRID SIGNAL TRANSDUCTION HISTIDINE KINASE J"/>
    <property type="match status" value="1"/>
</dbReference>
<dbReference type="InterPro" id="IPR005467">
    <property type="entry name" value="His_kinase_dom"/>
</dbReference>
<evidence type="ECO:0000256" key="2">
    <source>
        <dbReference type="ARBA" id="ARBA00004651"/>
    </source>
</evidence>
<evidence type="ECO:0000256" key="13">
    <source>
        <dbReference type="PROSITE-ProRule" id="PRU00169"/>
    </source>
</evidence>
<dbReference type="InterPro" id="IPR036890">
    <property type="entry name" value="HATPase_C_sf"/>
</dbReference>
<gene>
    <name evidence="20" type="ORF">J2X15_000257</name>
</gene>
<dbReference type="SMART" id="SM00388">
    <property type="entry name" value="HisKA"/>
    <property type="match status" value="1"/>
</dbReference>
<evidence type="ECO:0000313" key="20">
    <source>
        <dbReference type="EMBL" id="MDR7304991.1"/>
    </source>
</evidence>
<evidence type="ECO:0000256" key="6">
    <source>
        <dbReference type="ARBA" id="ARBA00022692"/>
    </source>
</evidence>
<feature type="domain" description="HPt" evidence="19">
    <location>
        <begin position="880"/>
        <end position="973"/>
    </location>
</feature>
<dbReference type="InterPro" id="IPR001789">
    <property type="entry name" value="Sig_transdc_resp-reg_receiver"/>
</dbReference>
<organism evidence="20 21">
    <name type="scientific">Rhodoferax saidenbachensis</name>
    <dbReference type="NCBI Taxonomy" id="1484693"/>
    <lineage>
        <taxon>Bacteria</taxon>
        <taxon>Pseudomonadati</taxon>
        <taxon>Pseudomonadota</taxon>
        <taxon>Betaproteobacteria</taxon>
        <taxon>Burkholderiales</taxon>
        <taxon>Comamonadaceae</taxon>
        <taxon>Rhodoferax</taxon>
    </lineage>
</organism>
<feature type="domain" description="PAC" evidence="18">
    <location>
        <begin position="289"/>
        <end position="343"/>
    </location>
</feature>
<feature type="transmembrane region" description="Helical" evidence="14">
    <location>
        <begin position="164"/>
        <end position="184"/>
    </location>
</feature>
<dbReference type="InterPro" id="IPR004358">
    <property type="entry name" value="Sig_transdc_His_kin-like_C"/>
</dbReference>
<evidence type="ECO:0000256" key="11">
    <source>
        <dbReference type="ARBA" id="ARBA00023136"/>
    </source>
</evidence>
<feature type="domain" description="PAS" evidence="17">
    <location>
        <begin position="233"/>
        <end position="283"/>
    </location>
</feature>
<dbReference type="InterPro" id="IPR008207">
    <property type="entry name" value="Sig_transdc_His_kin_Hpt_dom"/>
</dbReference>
<dbReference type="CDD" id="cd00130">
    <property type="entry name" value="PAS"/>
    <property type="match status" value="1"/>
</dbReference>
<dbReference type="InterPro" id="IPR011006">
    <property type="entry name" value="CheY-like_superfamily"/>
</dbReference>
<dbReference type="Gene3D" id="3.30.565.10">
    <property type="entry name" value="Histidine kinase-like ATPase, C-terminal domain"/>
    <property type="match status" value="1"/>
</dbReference>
<dbReference type="PROSITE" id="PS50894">
    <property type="entry name" value="HPT"/>
    <property type="match status" value="1"/>
</dbReference>
<dbReference type="PROSITE" id="PS50110">
    <property type="entry name" value="RESPONSE_REGULATORY"/>
    <property type="match status" value="1"/>
</dbReference>
<feature type="transmembrane region" description="Helical" evidence="14">
    <location>
        <begin position="109"/>
        <end position="127"/>
    </location>
</feature>
<evidence type="ECO:0000259" key="19">
    <source>
        <dbReference type="PROSITE" id="PS50894"/>
    </source>
</evidence>
<keyword evidence="4" id="KW-1003">Cell membrane</keyword>
<dbReference type="PROSITE" id="PS50109">
    <property type="entry name" value="HIS_KIN"/>
    <property type="match status" value="1"/>
</dbReference>
<dbReference type="InterPro" id="IPR003661">
    <property type="entry name" value="HisK_dim/P_dom"/>
</dbReference>
<dbReference type="Proteomes" id="UP001268089">
    <property type="component" value="Unassembled WGS sequence"/>
</dbReference>
<dbReference type="PROSITE" id="PS50112">
    <property type="entry name" value="PAS"/>
    <property type="match status" value="1"/>
</dbReference>
<dbReference type="Pfam" id="PF00512">
    <property type="entry name" value="HisKA"/>
    <property type="match status" value="1"/>
</dbReference>
<comment type="catalytic activity">
    <reaction evidence="1">
        <text>ATP + protein L-histidine = ADP + protein N-phospho-L-histidine.</text>
        <dbReference type="EC" id="2.7.13.3"/>
    </reaction>
</comment>
<feature type="domain" description="Response regulatory" evidence="16">
    <location>
        <begin position="738"/>
        <end position="855"/>
    </location>
</feature>
<feature type="transmembrane region" description="Helical" evidence="14">
    <location>
        <begin position="86"/>
        <end position="103"/>
    </location>
</feature>
<evidence type="ECO:0000259" key="17">
    <source>
        <dbReference type="PROSITE" id="PS50112"/>
    </source>
</evidence>
<dbReference type="Gene3D" id="3.40.50.2300">
    <property type="match status" value="1"/>
</dbReference>
<dbReference type="Gene3D" id="3.30.450.20">
    <property type="entry name" value="PAS domain"/>
    <property type="match status" value="1"/>
</dbReference>
<dbReference type="CDD" id="cd00082">
    <property type="entry name" value="HisKA"/>
    <property type="match status" value="1"/>
</dbReference>
<sequence>MSNWRALWLGEPGTAAVAPDAQGLAGIGAVARGFNATIFLTCGLVVVVAYVLGLFSDAPNMVTMAVLVTMAALVQVFLVRGWVRSSSVVVLLLLFTGVFSSMVRFGTINIAQAALAGIPLIYCVVILGERAGLALLLLSAAGSGWITWAQVHGTLKPSAPTIPAAQWVILSMGFVVAFRMAVLIKRHLLDTSQRVNAAQKMLLDEREASNARVLKALSELERQRYVIDQHAIVSIMDLNGLLTYGNQKFVEVTGYVPQEFLGKHYRMMDSGQHGERFFADLIHTISQGKVWRSELCNRAKDGTLYWLDTTVAAFMNSDGTPREYITVSTDITQLRQAEQSAHAASRAKSEFLANMSHEIRTPMNGVVGMVDILRATELTREQRRMVSTIHDSSIALLQILNDILDFSKIEADKLEVEAMPTHLRELVEGVAQLMVTISAGKDIDLSVLVDPDLPEWVWVDPTRMRQVLYNLLGNALKFTPGRPERRGNVRLYVRAAQQTQGPSTLEFSVMDNGIGMGPELVDRLFEAFTQADVGTARQYGGTGLGLSISRRLVEMMHGRILVHSTLGEGSIFTILLPLYVATPETATARSLSLAGVQVMLVSDDNDCAQVLPGHLRAAGAVVQTALNPQRAQDWQATAVGPAVLVLDVDTPWDESTDLWSQSTIGRGVVRLVRQNQSSVPGRSVTVCARPLQVNELVRGVALACGRLSVPAMLPTHERAESVAVVVPSVQEAREAGRLILLVEDNETNRDVMLEQLRILGYAAECAPDGATALKMWVVGRYGLMLTDCHMPQMDGFALTEAIRQAEDPHEHMPIVAVTANAMDGELQHCLERGMDDYLTKPLRLSELGAMLLKWLPRDTAPGEALPKWDGMALSRMVGENPTMHRRLLDRYITTTAAQMAELDALRAAGDLKGLGALGHKLKSSSRTVGAMQLGALCQALESLAREGQGAQALEQVAAIQQAFAEVEPLLQGS</sequence>
<dbReference type="InterPro" id="IPR001610">
    <property type="entry name" value="PAC"/>
</dbReference>
<feature type="modified residue" description="Phosphohistidine" evidence="12">
    <location>
        <position position="919"/>
    </location>
</feature>
<name>A0ABU1ZJ80_9BURK</name>
<dbReference type="NCBIfam" id="TIGR00229">
    <property type="entry name" value="sensory_box"/>
    <property type="match status" value="1"/>
</dbReference>
<dbReference type="Gene3D" id="1.10.287.130">
    <property type="match status" value="1"/>
</dbReference>
<keyword evidence="8" id="KW-0067">ATP-binding</keyword>
<feature type="modified residue" description="4-aspartylphosphate" evidence="13">
    <location>
        <position position="787"/>
    </location>
</feature>
<dbReference type="Pfam" id="PF01627">
    <property type="entry name" value="Hpt"/>
    <property type="match status" value="1"/>
</dbReference>
<dbReference type="EMBL" id="JAVDXO010000001">
    <property type="protein sequence ID" value="MDR7304991.1"/>
    <property type="molecule type" value="Genomic_DNA"/>
</dbReference>
<dbReference type="SUPFAM" id="SSF47384">
    <property type="entry name" value="Homodimeric domain of signal transducing histidine kinase"/>
    <property type="match status" value="1"/>
</dbReference>
<evidence type="ECO:0000256" key="4">
    <source>
        <dbReference type="ARBA" id="ARBA00022475"/>
    </source>
</evidence>
<keyword evidence="7" id="KW-0547">Nucleotide-binding</keyword>
<keyword evidence="6 14" id="KW-0812">Transmembrane</keyword>
<comment type="subcellular location">
    <subcellularLocation>
        <location evidence="2">Cell membrane</location>
        <topology evidence="2">Multi-pass membrane protein</topology>
    </subcellularLocation>
</comment>
<dbReference type="SMART" id="SM00387">
    <property type="entry name" value="HATPase_c"/>
    <property type="match status" value="1"/>
</dbReference>
<dbReference type="SUPFAM" id="SSF52172">
    <property type="entry name" value="CheY-like"/>
    <property type="match status" value="1"/>
</dbReference>
<dbReference type="Pfam" id="PF00072">
    <property type="entry name" value="Response_reg"/>
    <property type="match status" value="1"/>
</dbReference>
<dbReference type="InterPro" id="IPR036641">
    <property type="entry name" value="HPT_dom_sf"/>
</dbReference>
<dbReference type="EC" id="2.7.13.3" evidence="3"/>
<dbReference type="InterPro" id="IPR036097">
    <property type="entry name" value="HisK_dim/P_sf"/>
</dbReference>
<proteinExistence type="predicted"/>
<dbReference type="SUPFAM" id="SSF47226">
    <property type="entry name" value="Histidine-containing phosphotransfer domain, HPT domain"/>
    <property type="match status" value="1"/>
</dbReference>
<evidence type="ECO:0000259" key="16">
    <source>
        <dbReference type="PROSITE" id="PS50110"/>
    </source>
</evidence>
<feature type="domain" description="Histidine kinase" evidence="15">
    <location>
        <begin position="354"/>
        <end position="580"/>
    </location>
</feature>
<evidence type="ECO:0000313" key="21">
    <source>
        <dbReference type="Proteomes" id="UP001268089"/>
    </source>
</evidence>
<protein>
    <recommendedName>
        <fullName evidence="3">histidine kinase</fullName>
        <ecNumber evidence="3">2.7.13.3</ecNumber>
    </recommendedName>
</protein>
<keyword evidence="10" id="KW-0902">Two-component regulatory system</keyword>
<feature type="transmembrane region" description="Helical" evidence="14">
    <location>
        <begin position="34"/>
        <end position="55"/>
    </location>
</feature>
<dbReference type="RefSeq" id="WP_310338661.1">
    <property type="nucleotide sequence ID" value="NZ_JAVDXO010000001.1"/>
</dbReference>
<dbReference type="Pfam" id="PF02518">
    <property type="entry name" value="HATPase_c"/>
    <property type="match status" value="1"/>
</dbReference>
<evidence type="ECO:0000259" key="15">
    <source>
        <dbReference type="PROSITE" id="PS50109"/>
    </source>
</evidence>
<evidence type="ECO:0000256" key="14">
    <source>
        <dbReference type="SAM" id="Phobius"/>
    </source>
</evidence>
<dbReference type="InterPro" id="IPR000014">
    <property type="entry name" value="PAS"/>
</dbReference>
<keyword evidence="5 13" id="KW-0597">Phosphoprotein</keyword>
<dbReference type="SUPFAM" id="SSF55874">
    <property type="entry name" value="ATPase domain of HSP90 chaperone/DNA topoisomerase II/histidine kinase"/>
    <property type="match status" value="1"/>
</dbReference>
<dbReference type="CDD" id="cd16922">
    <property type="entry name" value="HATPase_EvgS-ArcB-TorS-like"/>
    <property type="match status" value="1"/>
</dbReference>
<dbReference type="PROSITE" id="PS50113">
    <property type="entry name" value="PAC"/>
    <property type="match status" value="1"/>
</dbReference>
<dbReference type="SMART" id="SM00086">
    <property type="entry name" value="PAC"/>
    <property type="match status" value="1"/>
</dbReference>
<evidence type="ECO:0000259" key="18">
    <source>
        <dbReference type="PROSITE" id="PS50113"/>
    </source>
</evidence>
<evidence type="ECO:0000256" key="9">
    <source>
        <dbReference type="ARBA" id="ARBA00022989"/>
    </source>
</evidence>
<evidence type="ECO:0000256" key="10">
    <source>
        <dbReference type="ARBA" id="ARBA00023012"/>
    </source>
</evidence>
<evidence type="ECO:0000256" key="1">
    <source>
        <dbReference type="ARBA" id="ARBA00000085"/>
    </source>
</evidence>
<evidence type="ECO:0000256" key="7">
    <source>
        <dbReference type="ARBA" id="ARBA00022741"/>
    </source>
</evidence>
<feature type="transmembrane region" description="Helical" evidence="14">
    <location>
        <begin position="134"/>
        <end position="152"/>
    </location>
</feature>
<dbReference type="SUPFAM" id="SSF55785">
    <property type="entry name" value="PYP-like sensor domain (PAS domain)"/>
    <property type="match status" value="1"/>
</dbReference>
<dbReference type="PANTHER" id="PTHR45339:SF1">
    <property type="entry name" value="HYBRID SIGNAL TRANSDUCTION HISTIDINE KINASE J"/>
    <property type="match status" value="1"/>
</dbReference>
<keyword evidence="9 14" id="KW-1133">Transmembrane helix</keyword>
<dbReference type="Pfam" id="PF13426">
    <property type="entry name" value="PAS_9"/>
    <property type="match status" value="1"/>
</dbReference>
<comment type="caution">
    <text evidence="20">The sequence shown here is derived from an EMBL/GenBank/DDBJ whole genome shotgun (WGS) entry which is preliminary data.</text>
</comment>